<keyword evidence="1" id="KW-0472">Membrane</keyword>
<dbReference type="AlphaFoldDB" id="A0A136IZF1"/>
<feature type="transmembrane region" description="Helical" evidence="1">
    <location>
        <begin position="20"/>
        <end position="42"/>
    </location>
</feature>
<keyword evidence="1" id="KW-0812">Transmembrane</keyword>
<evidence type="ECO:0000256" key="1">
    <source>
        <dbReference type="SAM" id="Phobius"/>
    </source>
</evidence>
<protein>
    <submittedName>
        <fullName evidence="2">Uncharacterized protein</fullName>
    </submittedName>
</protein>
<accession>A0A136IZF1</accession>
<dbReference type="InParanoid" id="A0A136IZF1"/>
<keyword evidence="1" id="KW-1133">Transmembrane helix</keyword>
<proteinExistence type="predicted"/>
<dbReference type="EMBL" id="KQ964253">
    <property type="protein sequence ID" value="KXJ90293.1"/>
    <property type="molecule type" value="Genomic_DNA"/>
</dbReference>
<organism evidence="2 3">
    <name type="scientific">Microdochium bolleyi</name>
    <dbReference type="NCBI Taxonomy" id="196109"/>
    <lineage>
        <taxon>Eukaryota</taxon>
        <taxon>Fungi</taxon>
        <taxon>Dikarya</taxon>
        <taxon>Ascomycota</taxon>
        <taxon>Pezizomycotina</taxon>
        <taxon>Sordariomycetes</taxon>
        <taxon>Xylariomycetidae</taxon>
        <taxon>Xylariales</taxon>
        <taxon>Microdochiaceae</taxon>
        <taxon>Microdochium</taxon>
    </lineage>
</organism>
<name>A0A136IZF1_9PEZI</name>
<keyword evidence="3" id="KW-1185">Reference proteome</keyword>
<dbReference type="Proteomes" id="UP000070501">
    <property type="component" value="Unassembled WGS sequence"/>
</dbReference>
<sequence>MGSYTGRSSMMSPGSSSGAWMVMPMIFWTWAVCPATASVMLISSRCDCRMLMVLKVVETWLVAGRSRNVVQALEAPKGSSTAGLPLLVEMQVVVTACGLLRMCVGARAWTTEMSLMV</sequence>
<gene>
    <name evidence="2" type="ORF">Micbo1qcDRAFT_164835</name>
</gene>
<evidence type="ECO:0000313" key="2">
    <source>
        <dbReference type="EMBL" id="KXJ90293.1"/>
    </source>
</evidence>
<reference evidence="3" key="1">
    <citation type="submission" date="2016-02" db="EMBL/GenBank/DDBJ databases">
        <title>Draft genome sequence of Microdochium bolleyi, a fungal endophyte of beachgrass.</title>
        <authorList>
            <consortium name="DOE Joint Genome Institute"/>
            <person name="David A.S."/>
            <person name="May G."/>
            <person name="Haridas S."/>
            <person name="Lim J."/>
            <person name="Wang M."/>
            <person name="Labutti K."/>
            <person name="Lipzen A."/>
            <person name="Barry K."/>
            <person name="Grigoriev I.V."/>
        </authorList>
    </citation>
    <scope>NUCLEOTIDE SEQUENCE [LARGE SCALE GENOMIC DNA]</scope>
    <source>
        <strain evidence="3">J235TASD1</strain>
    </source>
</reference>
<evidence type="ECO:0000313" key="3">
    <source>
        <dbReference type="Proteomes" id="UP000070501"/>
    </source>
</evidence>